<evidence type="ECO:0000259" key="3">
    <source>
        <dbReference type="PROSITE" id="PS51387"/>
    </source>
</evidence>
<sequence>MDQDQTEALVGAVRRAIEARQRLRATGHGSKAFYGNPRAGEALDITGHRGVLGYEPGDLVITARAGTPLARIDTVLAAQGQMLGFEPPQFGGRGTLGGAIAAGLSGPRRPWAGAARDFVLGVRAVNGRGEPVRYGGETIKNVAGYDLARLYAGSLGAFGVLLEASVRVLPVPETELTLVLEPADPLRAMIDWQRRPWPLSGLCVDGGRVCLRLSGTTDGVNAARQQIGGRELADGAAFWRALRDLELPFFAGEAPLWRVSLPPATPPLDLPGDCLLDWGGAQRWLRSSAPPAQVWAKVAAAHGHATLMRGGDRSGGVFQPVSAAQAAIERRLKAELDPAGVFGGGGAAS</sequence>
<dbReference type="Pfam" id="PF01565">
    <property type="entry name" value="FAD_binding_4"/>
    <property type="match status" value="1"/>
</dbReference>
<dbReference type="GO" id="GO:0003824">
    <property type="term" value="F:catalytic activity"/>
    <property type="evidence" value="ECO:0007669"/>
    <property type="project" value="InterPro"/>
</dbReference>
<dbReference type="RefSeq" id="WP_068802689.1">
    <property type="nucleotide sequence ID" value="NZ_CP014671.1"/>
</dbReference>
<dbReference type="Proteomes" id="UP000092952">
    <property type="component" value="Chromosome"/>
</dbReference>
<dbReference type="PANTHER" id="PTHR11748:SF103">
    <property type="entry name" value="GLYCOLATE OXIDASE SUBUNIT GLCE"/>
    <property type="match status" value="1"/>
</dbReference>
<dbReference type="NCBIfam" id="NF008439">
    <property type="entry name" value="PRK11282.1"/>
    <property type="match status" value="1"/>
</dbReference>
<accession>A0A1B1YQX9</accession>
<keyword evidence="5" id="KW-1185">Reference proteome</keyword>
<evidence type="ECO:0000256" key="1">
    <source>
        <dbReference type="ARBA" id="ARBA00022630"/>
    </source>
</evidence>
<dbReference type="AlphaFoldDB" id="A0A1B1YQX9"/>
<dbReference type="FunCoup" id="A0A1B1YQX9">
    <property type="interactions" value="19"/>
</dbReference>
<dbReference type="InterPro" id="IPR016169">
    <property type="entry name" value="FAD-bd_PCMH_sub2"/>
</dbReference>
<dbReference type="InterPro" id="IPR036318">
    <property type="entry name" value="FAD-bd_PCMH-like_sf"/>
</dbReference>
<feature type="domain" description="FAD-binding PCMH-type" evidence="3">
    <location>
        <begin position="1"/>
        <end position="171"/>
    </location>
</feature>
<organism evidence="4 5">
    <name type="scientific">Immundisolibacter cernigliae</name>
    <dbReference type="NCBI Taxonomy" id="1810504"/>
    <lineage>
        <taxon>Bacteria</taxon>
        <taxon>Pseudomonadati</taxon>
        <taxon>Pseudomonadota</taxon>
        <taxon>Gammaproteobacteria</taxon>
        <taxon>Immundisolibacterales</taxon>
        <taxon>Immundisolibacteraceae</taxon>
        <taxon>Immundisolibacter</taxon>
    </lineage>
</organism>
<dbReference type="EMBL" id="CP014671">
    <property type="protein sequence ID" value="ANX03184.1"/>
    <property type="molecule type" value="Genomic_DNA"/>
</dbReference>
<protein>
    <submittedName>
        <fullName evidence="4">Glycolate oxidase subunit GlcE</fullName>
    </submittedName>
</protein>
<keyword evidence="2" id="KW-0274">FAD</keyword>
<dbReference type="KEGG" id="gbi:PG2T_02590"/>
<gene>
    <name evidence="4" type="primary">glcE</name>
    <name evidence="4" type="ORF">PG2T_02590</name>
</gene>
<name>A0A1B1YQX9_9GAMM</name>
<evidence type="ECO:0000256" key="2">
    <source>
        <dbReference type="ARBA" id="ARBA00022827"/>
    </source>
</evidence>
<dbReference type="SUPFAM" id="SSF55103">
    <property type="entry name" value="FAD-linked oxidases, C-terminal domain"/>
    <property type="match status" value="1"/>
</dbReference>
<dbReference type="PANTHER" id="PTHR11748">
    <property type="entry name" value="D-LACTATE DEHYDROGENASE"/>
    <property type="match status" value="1"/>
</dbReference>
<dbReference type="PROSITE" id="PS51387">
    <property type="entry name" value="FAD_PCMH"/>
    <property type="match status" value="1"/>
</dbReference>
<dbReference type="SUPFAM" id="SSF56176">
    <property type="entry name" value="FAD-binding/transporter-associated domain-like"/>
    <property type="match status" value="1"/>
</dbReference>
<keyword evidence="1" id="KW-0285">Flavoprotein</keyword>
<dbReference type="GO" id="GO:0071949">
    <property type="term" value="F:FAD binding"/>
    <property type="evidence" value="ECO:0007669"/>
    <property type="project" value="InterPro"/>
</dbReference>
<dbReference type="Gene3D" id="3.30.465.10">
    <property type="match status" value="1"/>
</dbReference>
<dbReference type="InterPro" id="IPR016166">
    <property type="entry name" value="FAD-bd_PCMH"/>
</dbReference>
<proteinExistence type="predicted"/>
<reference evidence="5" key="1">
    <citation type="submission" date="2016-03" db="EMBL/GenBank/DDBJ databases">
        <title>Complete genome sequence of Solimmundus cernigliae, representing a novel lineage of polycyclic aromatic hydrocarbon degraders within the Gammaproteobacteria.</title>
        <authorList>
            <person name="Singleton D.R."/>
            <person name="Dickey A.N."/>
            <person name="Scholl E.H."/>
            <person name="Wright F.A."/>
            <person name="Aitken M.D."/>
        </authorList>
    </citation>
    <scope>NUCLEOTIDE SEQUENCE [LARGE SCALE GENOMIC DNA]</scope>
    <source>
        <strain evidence="5">TR3.2</strain>
    </source>
</reference>
<dbReference type="InParanoid" id="A0A1B1YQX9"/>
<evidence type="ECO:0000313" key="4">
    <source>
        <dbReference type="EMBL" id="ANX03184.1"/>
    </source>
</evidence>
<dbReference type="InterPro" id="IPR016164">
    <property type="entry name" value="FAD-linked_Oxase-like_C"/>
</dbReference>
<dbReference type="OrthoDB" id="9811557at2"/>
<dbReference type="InterPro" id="IPR006094">
    <property type="entry name" value="Oxid_FAD_bind_N"/>
</dbReference>
<dbReference type="STRING" id="1810504.PG2T_02590"/>
<evidence type="ECO:0000313" key="5">
    <source>
        <dbReference type="Proteomes" id="UP000092952"/>
    </source>
</evidence>